<dbReference type="EMBL" id="MU277207">
    <property type="protein sequence ID" value="KAI0062604.1"/>
    <property type="molecule type" value="Genomic_DNA"/>
</dbReference>
<gene>
    <name evidence="1" type="ORF">BV25DRAFT_1916112</name>
</gene>
<proteinExistence type="predicted"/>
<organism evidence="1 2">
    <name type="scientific">Artomyces pyxidatus</name>
    <dbReference type="NCBI Taxonomy" id="48021"/>
    <lineage>
        <taxon>Eukaryota</taxon>
        <taxon>Fungi</taxon>
        <taxon>Dikarya</taxon>
        <taxon>Basidiomycota</taxon>
        <taxon>Agaricomycotina</taxon>
        <taxon>Agaricomycetes</taxon>
        <taxon>Russulales</taxon>
        <taxon>Auriscalpiaceae</taxon>
        <taxon>Artomyces</taxon>
    </lineage>
</organism>
<dbReference type="Proteomes" id="UP000814140">
    <property type="component" value="Unassembled WGS sequence"/>
</dbReference>
<comment type="caution">
    <text evidence="1">The sequence shown here is derived from an EMBL/GenBank/DDBJ whole genome shotgun (WGS) entry which is preliminary data.</text>
</comment>
<sequence>MPPRPRPVTRKAQQQEVVPDKEQELDVADVAATAPRRSKRHKASAHDDAPAEMDVDSPDAGADKQGSAKRKQNVVEGKKSTYSSRSPSTTHSSEAMSLPAAASRERANTSELPAAAPKKVKPAAAERTTRSGRSAKKMDRENGPESSDDSLEIIDAVSELQGEGEEQSTGSADGDENEESGTDDEADGTPEASSVESEYEEKNENFGETDDESGSDKGDNEVGEDDGEAAADLDADEGDAVPKKGKRGASKAKGKRITSKSKAVGSKAKPARRAPRKKSSPGEQMALAVPSLVESDAGEDEGEGEVPQVTRPAPSHPRVRAATVVSDTDSGDEREDLQKTLPRRIQPAPANVDGSKTPALTQKKDLDVVHWQLDKDSEGKVKKGKGKEKGKGKAQATTQLREDTRAGAAATRQPDIIASSPNQVRADAATPSLIPAAAATPYVVYADTQPSPSAQKAPATSAARGSAQATVSKAKVTRFAVAKQAAAADVNEASVPGVGNQTEPNAAPLEAMEDDQDVKPNIGAVASVTYESWPVETDPVPNDGGPLGNLGDQKAAVRPVLTQANTRELFLVMAFNHFIPADNNYRDELIRQALINAADALGEEVIAARLRRSKPYATKLGAIPIPRMSIMRGEIKKKAAQLVAAEYNFAAFGGPDKLALGISEIIAHPTYTHIFPGDHSIRSYDKALPFCHSAIIASIRASHFVKRPYARLPKDKLTSSITDGPEAEELELPAPLIAFHAVATFASLKDWQDGVQNILDFDTNAKGVGSILLAYEKHMTTLRNMRKTNPQGYHLITHYLYMKAAGLIPDDETQDPVGGGDNEVNPEVDMANIGASLKIRRRN</sequence>
<reference evidence="1" key="2">
    <citation type="journal article" date="2022" name="New Phytol.">
        <title>Evolutionary transition to the ectomycorrhizal habit in the genomes of a hyperdiverse lineage of mushroom-forming fungi.</title>
        <authorList>
            <person name="Looney B."/>
            <person name="Miyauchi S."/>
            <person name="Morin E."/>
            <person name="Drula E."/>
            <person name="Courty P.E."/>
            <person name="Kohler A."/>
            <person name="Kuo A."/>
            <person name="LaButti K."/>
            <person name="Pangilinan J."/>
            <person name="Lipzen A."/>
            <person name="Riley R."/>
            <person name="Andreopoulos W."/>
            <person name="He G."/>
            <person name="Johnson J."/>
            <person name="Nolan M."/>
            <person name="Tritt A."/>
            <person name="Barry K.W."/>
            <person name="Grigoriev I.V."/>
            <person name="Nagy L.G."/>
            <person name="Hibbett D."/>
            <person name="Henrissat B."/>
            <person name="Matheny P.B."/>
            <person name="Labbe J."/>
            <person name="Martin F.M."/>
        </authorList>
    </citation>
    <scope>NUCLEOTIDE SEQUENCE</scope>
    <source>
        <strain evidence="1">HHB10654</strain>
    </source>
</reference>
<accession>A0ACB8T199</accession>
<evidence type="ECO:0000313" key="1">
    <source>
        <dbReference type="EMBL" id="KAI0062604.1"/>
    </source>
</evidence>
<protein>
    <submittedName>
        <fullName evidence="1">Uncharacterized protein</fullName>
    </submittedName>
</protein>
<name>A0ACB8T199_9AGAM</name>
<evidence type="ECO:0000313" key="2">
    <source>
        <dbReference type="Proteomes" id="UP000814140"/>
    </source>
</evidence>
<keyword evidence="2" id="KW-1185">Reference proteome</keyword>
<reference evidence="1" key="1">
    <citation type="submission" date="2021-03" db="EMBL/GenBank/DDBJ databases">
        <authorList>
            <consortium name="DOE Joint Genome Institute"/>
            <person name="Ahrendt S."/>
            <person name="Looney B.P."/>
            <person name="Miyauchi S."/>
            <person name="Morin E."/>
            <person name="Drula E."/>
            <person name="Courty P.E."/>
            <person name="Chicoki N."/>
            <person name="Fauchery L."/>
            <person name="Kohler A."/>
            <person name="Kuo A."/>
            <person name="Labutti K."/>
            <person name="Pangilinan J."/>
            <person name="Lipzen A."/>
            <person name="Riley R."/>
            <person name="Andreopoulos W."/>
            <person name="He G."/>
            <person name="Johnson J."/>
            <person name="Barry K.W."/>
            <person name="Grigoriev I.V."/>
            <person name="Nagy L."/>
            <person name="Hibbett D."/>
            <person name="Henrissat B."/>
            <person name="Matheny P.B."/>
            <person name="Labbe J."/>
            <person name="Martin F."/>
        </authorList>
    </citation>
    <scope>NUCLEOTIDE SEQUENCE</scope>
    <source>
        <strain evidence="1">HHB10654</strain>
    </source>
</reference>